<accession>A0A916UEX2</accession>
<dbReference type="EMBL" id="BMED01000001">
    <property type="protein sequence ID" value="GGC70480.1"/>
    <property type="molecule type" value="Genomic_DNA"/>
</dbReference>
<dbReference type="Pfam" id="PF20789">
    <property type="entry name" value="4HBT_3C"/>
    <property type="match status" value="1"/>
</dbReference>
<dbReference type="InterPro" id="IPR049450">
    <property type="entry name" value="ACOT8-like_C"/>
</dbReference>
<dbReference type="Proteomes" id="UP000637423">
    <property type="component" value="Unassembled WGS sequence"/>
</dbReference>
<dbReference type="PANTHER" id="PTHR38110">
    <property type="entry name" value="CHROMOSOME 23, WHOLE GENOME SHOTGUN SEQUENCE"/>
    <property type="match status" value="1"/>
</dbReference>
<dbReference type="PANTHER" id="PTHR38110:SF1">
    <property type="entry name" value="THIOESTERASE DOMAIN-CONTAINING PROTEIN"/>
    <property type="match status" value="1"/>
</dbReference>
<reference evidence="3" key="2">
    <citation type="submission" date="2020-09" db="EMBL/GenBank/DDBJ databases">
        <authorList>
            <person name="Sun Q."/>
            <person name="Zhou Y."/>
        </authorList>
    </citation>
    <scope>NUCLEOTIDE SEQUENCE</scope>
    <source>
        <strain evidence="3">CGMCC 1.10998</strain>
    </source>
</reference>
<dbReference type="Gene3D" id="2.40.160.210">
    <property type="entry name" value="Acyl-CoA thioesterase, double hotdog domain"/>
    <property type="match status" value="1"/>
</dbReference>
<feature type="domain" description="Acyl-CoA thioesterase-like N-terminal HotDog" evidence="1">
    <location>
        <begin position="35"/>
        <end position="121"/>
    </location>
</feature>
<protein>
    <recommendedName>
        <fullName evidence="5">Thioesterase family protein</fullName>
    </recommendedName>
</protein>
<name>A0A916UEX2_9BURK</name>
<evidence type="ECO:0000259" key="1">
    <source>
        <dbReference type="Pfam" id="PF13622"/>
    </source>
</evidence>
<sequence>MASKPRSEVDMRNSLFHADTGISRISDHLYAGALTERWNALSGTPNGGYSLAVCLQALKQEMLKLDFPDPLAVSAFFLRPATPGPVRVHTEIARAGKRVATGEARLWREEQEIVRVVASFTDLAQAQGPTLMLNRAPDLPPVEQCVDMLDGKGMPGVSIAEQLHYRVARLPGWVQGKPGGESIAEFWMRYADGSDADTVSLAALVDAAAPVVLDFGERGSSTMELTVHIRARPAPGWLACRVSTRHVIDGYHEEDFEIWDSLGQLVAQSRQLAVLHRATG</sequence>
<proteinExistence type="predicted"/>
<dbReference type="SUPFAM" id="SSF54637">
    <property type="entry name" value="Thioesterase/thiol ester dehydrase-isomerase"/>
    <property type="match status" value="2"/>
</dbReference>
<reference evidence="3" key="1">
    <citation type="journal article" date="2014" name="Int. J. Syst. Evol. Microbiol.">
        <title>Complete genome sequence of Corynebacterium casei LMG S-19264T (=DSM 44701T), isolated from a smear-ripened cheese.</title>
        <authorList>
            <consortium name="US DOE Joint Genome Institute (JGI-PGF)"/>
            <person name="Walter F."/>
            <person name="Albersmeier A."/>
            <person name="Kalinowski J."/>
            <person name="Ruckert C."/>
        </authorList>
    </citation>
    <scope>NUCLEOTIDE SEQUENCE</scope>
    <source>
        <strain evidence="3">CGMCC 1.10998</strain>
    </source>
</reference>
<comment type="caution">
    <text evidence="3">The sequence shown here is derived from an EMBL/GenBank/DDBJ whole genome shotgun (WGS) entry which is preliminary data.</text>
</comment>
<dbReference type="AlphaFoldDB" id="A0A916UEX2"/>
<dbReference type="Pfam" id="PF13622">
    <property type="entry name" value="4HBT_3"/>
    <property type="match status" value="1"/>
</dbReference>
<evidence type="ECO:0000313" key="4">
    <source>
        <dbReference type="Proteomes" id="UP000637423"/>
    </source>
</evidence>
<dbReference type="InterPro" id="IPR049449">
    <property type="entry name" value="TesB_ACOT8-like_N"/>
</dbReference>
<evidence type="ECO:0008006" key="5">
    <source>
        <dbReference type="Google" id="ProtNLM"/>
    </source>
</evidence>
<dbReference type="InterPro" id="IPR029069">
    <property type="entry name" value="HotDog_dom_sf"/>
</dbReference>
<evidence type="ECO:0000259" key="2">
    <source>
        <dbReference type="Pfam" id="PF20789"/>
    </source>
</evidence>
<evidence type="ECO:0000313" key="3">
    <source>
        <dbReference type="EMBL" id="GGC70480.1"/>
    </source>
</evidence>
<keyword evidence="4" id="KW-1185">Reference proteome</keyword>
<dbReference type="InterPro" id="IPR042171">
    <property type="entry name" value="Acyl-CoA_hotdog"/>
</dbReference>
<dbReference type="InterPro" id="IPR052389">
    <property type="entry name" value="Sec_Metab_Biosynth-Assoc"/>
</dbReference>
<organism evidence="3 4">
    <name type="scientific">Undibacterium terreum</name>
    <dbReference type="NCBI Taxonomy" id="1224302"/>
    <lineage>
        <taxon>Bacteria</taxon>
        <taxon>Pseudomonadati</taxon>
        <taxon>Pseudomonadota</taxon>
        <taxon>Betaproteobacteria</taxon>
        <taxon>Burkholderiales</taxon>
        <taxon>Oxalobacteraceae</taxon>
        <taxon>Undibacterium</taxon>
    </lineage>
</organism>
<feature type="domain" description="Acyl-CoA thioesterase-like C-terminal" evidence="2">
    <location>
        <begin position="143"/>
        <end position="274"/>
    </location>
</feature>
<gene>
    <name evidence="3" type="ORF">GCM10011396_16960</name>
</gene>